<feature type="transmembrane region" description="Helical" evidence="7">
    <location>
        <begin position="147"/>
        <end position="167"/>
    </location>
</feature>
<keyword evidence="5 7" id="KW-1133">Transmembrane helix</keyword>
<dbReference type="KEGG" id="anh:A6F65_00068"/>
<dbReference type="OrthoDB" id="5393513at2"/>
<keyword evidence="3" id="KW-1003">Cell membrane</keyword>
<keyword evidence="9" id="KW-1185">Reference proteome</keyword>
<dbReference type="STRING" id="645517.A6F65_00068"/>
<dbReference type="Proteomes" id="UP000092698">
    <property type="component" value="Chromosome"/>
</dbReference>
<dbReference type="PANTHER" id="PTHR30106:SF2">
    <property type="entry name" value="UPF0324 INNER MEMBRANE PROTEIN YEIH"/>
    <property type="match status" value="1"/>
</dbReference>
<name>A0A1C7D4K1_9SPHN</name>
<accession>A0A1C7D4K1</accession>
<dbReference type="InterPro" id="IPR018383">
    <property type="entry name" value="UPF0324_pro"/>
</dbReference>
<feature type="transmembrane region" description="Helical" evidence="7">
    <location>
        <begin position="117"/>
        <end position="135"/>
    </location>
</feature>
<keyword evidence="6 7" id="KW-0472">Membrane</keyword>
<organism evidence="8 9">
    <name type="scientific">Paraurantiacibacter namhicola</name>
    <dbReference type="NCBI Taxonomy" id="645517"/>
    <lineage>
        <taxon>Bacteria</taxon>
        <taxon>Pseudomonadati</taxon>
        <taxon>Pseudomonadota</taxon>
        <taxon>Alphaproteobacteria</taxon>
        <taxon>Sphingomonadales</taxon>
        <taxon>Erythrobacteraceae</taxon>
        <taxon>Paraurantiacibacter</taxon>
    </lineage>
</organism>
<dbReference type="EMBL" id="CP016545">
    <property type="protein sequence ID" value="ANU06396.1"/>
    <property type="molecule type" value="Genomic_DNA"/>
</dbReference>
<dbReference type="Pfam" id="PF03601">
    <property type="entry name" value="Cons_hypoth698"/>
    <property type="match status" value="1"/>
</dbReference>
<dbReference type="GO" id="GO:0005886">
    <property type="term" value="C:plasma membrane"/>
    <property type="evidence" value="ECO:0007669"/>
    <property type="project" value="UniProtKB-SubCell"/>
</dbReference>
<feature type="transmembrane region" description="Helical" evidence="7">
    <location>
        <begin position="36"/>
        <end position="53"/>
    </location>
</feature>
<evidence type="ECO:0008006" key="10">
    <source>
        <dbReference type="Google" id="ProtNLM"/>
    </source>
</evidence>
<dbReference type="AlphaFoldDB" id="A0A1C7D4K1"/>
<feature type="transmembrane region" description="Helical" evidence="7">
    <location>
        <begin position="179"/>
        <end position="198"/>
    </location>
</feature>
<evidence type="ECO:0000256" key="4">
    <source>
        <dbReference type="ARBA" id="ARBA00022692"/>
    </source>
</evidence>
<gene>
    <name evidence="8" type="ORF">A6F65_00068</name>
</gene>
<sequence length="359" mass="36617">MKPAASEPYYGDLYCEYYLAESDGQGDVRRAALREYVPGLLLAGIAALASAFLANQYGFPVMLLGLLIGLGLSFAGEGEKVATGLDFASRRLLQVGIALLGLQVGLAQVLALGWQGLLGVLLVMAGTFAAGIGAARMMGEGREAGILAGGATAICGASAAMALYGVIGRERLDQARFAITLVGVALASAIAMSFYPAFAKLAGMSDAQAGFLIGASVHDAAQAIGGGFSFSNEAGASATVVKLARVAMLGPIVALVAFWLSRSGGAPSQQRGVRFSMPWFVLAFLALAVAGNAIAVPEAWRAGALDFSKAALLLAVIATAMRSRLELLREAGWRPLVPVAAASLTAFALASGVALFAIA</sequence>
<evidence type="ECO:0000256" key="7">
    <source>
        <dbReference type="SAM" id="Phobius"/>
    </source>
</evidence>
<proteinExistence type="inferred from homology"/>
<reference evidence="8 9" key="1">
    <citation type="submission" date="2016-07" db="EMBL/GenBank/DDBJ databases">
        <title>Complete genome sequence of Altererythrobacter namhicola JCM 16345T, containing esterase-encoding genes.</title>
        <authorList>
            <person name="Cheng H."/>
            <person name="Wu Y.-H."/>
            <person name="Jian S.-L."/>
            <person name="Huo Y.-Y."/>
            <person name="Wang C.-S."/>
            <person name="Xu X.-W."/>
        </authorList>
    </citation>
    <scope>NUCLEOTIDE SEQUENCE [LARGE SCALE GENOMIC DNA]</scope>
    <source>
        <strain evidence="8 9">JCM 16345</strain>
    </source>
</reference>
<feature type="transmembrane region" description="Helical" evidence="7">
    <location>
        <begin position="243"/>
        <end position="261"/>
    </location>
</feature>
<comment type="similarity">
    <text evidence="2">Belongs to the UPF0324 family.</text>
</comment>
<dbReference type="PANTHER" id="PTHR30106">
    <property type="entry name" value="INNER MEMBRANE PROTEIN YEIH-RELATED"/>
    <property type="match status" value="1"/>
</dbReference>
<keyword evidence="4 7" id="KW-0812">Transmembrane</keyword>
<evidence type="ECO:0000256" key="1">
    <source>
        <dbReference type="ARBA" id="ARBA00004651"/>
    </source>
</evidence>
<dbReference type="PATRIC" id="fig|645517.4.peg.68"/>
<comment type="subcellular location">
    <subcellularLocation>
        <location evidence="1">Cell membrane</location>
        <topology evidence="1">Multi-pass membrane protein</topology>
    </subcellularLocation>
</comment>
<evidence type="ECO:0000256" key="3">
    <source>
        <dbReference type="ARBA" id="ARBA00022475"/>
    </source>
</evidence>
<feature type="transmembrane region" description="Helical" evidence="7">
    <location>
        <begin position="273"/>
        <end position="295"/>
    </location>
</feature>
<evidence type="ECO:0000256" key="2">
    <source>
        <dbReference type="ARBA" id="ARBA00007977"/>
    </source>
</evidence>
<feature type="transmembrane region" description="Helical" evidence="7">
    <location>
        <begin position="307"/>
        <end position="325"/>
    </location>
</feature>
<evidence type="ECO:0000256" key="6">
    <source>
        <dbReference type="ARBA" id="ARBA00023136"/>
    </source>
</evidence>
<evidence type="ECO:0000256" key="5">
    <source>
        <dbReference type="ARBA" id="ARBA00022989"/>
    </source>
</evidence>
<protein>
    <recommendedName>
        <fullName evidence="10">Sulfate exporter family transporter</fullName>
    </recommendedName>
</protein>
<evidence type="ECO:0000313" key="8">
    <source>
        <dbReference type="EMBL" id="ANU06396.1"/>
    </source>
</evidence>
<evidence type="ECO:0000313" key="9">
    <source>
        <dbReference type="Proteomes" id="UP000092698"/>
    </source>
</evidence>
<dbReference type="RefSeq" id="WP_067784485.1">
    <property type="nucleotide sequence ID" value="NZ_CP016545.1"/>
</dbReference>
<feature type="transmembrane region" description="Helical" evidence="7">
    <location>
        <begin position="337"/>
        <end position="358"/>
    </location>
</feature>